<accession>A0A8S3UCW4</accession>
<evidence type="ECO:0000313" key="2">
    <source>
        <dbReference type="Proteomes" id="UP000683360"/>
    </source>
</evidence>
<dbReference type="AlphaFoldDB" id="A0A8S3UCW4"/>
<gene>
    <name evidence="1" type="ORF">MEDL_51155</name>
</gene>
<dbReference type="OrthoDB" id="8446276at2759"/>
<dbReference type="PANTHER" id="PTHR17609">
    <property type="entry name" value="HMG DOMAIN-CONTAINING PROTEIN 3"/>
    <property type="match status" value="1"/>
</dbReference>
<protein>
    <submittedName>
        <fullName evidence="1">Uncharacterized protein</fullName>
    </submittedName>
</protein>
<proteinExistence type="predicted"/>
<dbReference type="PANTHER" id="PTHR17609:SF3">
    <property type="entry name" value="SAP DOMAIN-CONTAINING PROTEIN"/>
    <property type="match status" value="1"/>
</dbReference>
<comment type="caution">
    <text evidence="1">The sequence shown here is derived from an EMBL/GenBank/DDBJ whole genome shotgun (WGS) entry which is preliminary data.</text>
</comment>
<organism evidence="1 2">
    <name type="scientific">Mytilus edulis</name>
    <name type="common">Blue mussel</name>
    <dbReference type="NCBI Taxonomy" id="6550"/>
    <lineage>
        <taxon>Eukaryota</taxon>
        <taxon>Metazoa</taxon>
        <taxon>Spiralia</taxon>
        <taxon>Lophotrochozoa</taxon>
        <taxon>Mollusca</taxon>
        <taxon>Bivalvia</taxon>
        <taxon>Autobranchia</taxon>
        <taxon>Pteriomorphia</taxon>
        <taxon>Mytilida</taxon>
        <taxon>Mytiloidea</taxon>
        <taxon>Mytilidae</taxon>
        <taxon>Mytilinae</taxon>
        <taxon>Mytilus</taxon>
    </lineage>
</organism>
<reference evidence="1" key="1">
    <citation type="submission" date="2021-03" db="EMBL/GenBank/DDBJ databases">
        <authorList>
            <person name="Bekaert M."/>
        </authorList>
    </citation>
    <scope>NUCLEOTIDE SEQUENCE</scope>
</reference>
<dbReference type="Proteomes" id="UP000683360">
    <property type="component" value="Unassembled WGS sequence"/>
</dbReference>
<name>A0A8S3UCW4_MYTED</name>
<dbReference type="EMBL" id="CAJPWZ010002489">
    <property type="protein sequence ID" value="CAG2238745.1"/>
    <property type="molecule type" value="Genomic_DNA"/>
</dbReference>
<dbReference type="InterPro" id="IPR039598">
    <property type="entry name" value="HMGXB3"/>
</dbReference>
<keyword evidence="2" id="KW-1185">Reference proteome</keyword>
<sequence>MCQPKPNEESLGKVNMSLYWNKVENSIVTDGITKGKTFLSSIFPTYDNWAPWIGASSRLNEYAYNTEYMKCQHNSDTDAEPVPDEVLKNLRDEKKSTVKRFCRELGIKPGNGSVLDLILKMRRIQSDKVNTTKSMRRFFGTTGGWVIGLCPHSVVYASKCLLRGESPRDFVDLLRSFKHQPNVVIVDVANKVASCGNRLRPVLFHPHERIVAGATEENVRRAEGVLFSLPFLQETQDEVNESCNTTTDS</sequence>
<evidence type="ECO:0000313" key="1">
    <source>
        <dbReference type="EMBL" id="CAG2238745.1"/>
    </source>
</evidence>